<dbReference type="RefSeq" id="WP_120204153.1">
    <property type="nucleotide sequence ID" value="NZ_CP032514.1"/>
</dbReference>
<accession>A0ABM6Z2R6</accession>
<keyword evidence="4" id="KW-1003">Cell membrane</keyword>
<keyword evidence="7 9" id="KW-0472">Membrane</keyword>
<keyword evidence="5 9" id="KW-0812">Transmembrane</keyword>
<feature type="region of interest" description="Disordered" evidence="8">
    <location>
        <begin position="1"/>
        <end position="50"/>
    </location>
</feature>
<dbReference type="Proteomes" id="UP000273001">
    <property type="component" value="Chromosome"/>
</dbReference>
<evidence type="ECO:0000256" key="9">
    <source>
        <dbReference type="SAM" id="Phobius"/>
    </source>
</evidence>
<feature type="transmembrane region" description="Helical" evidence="9">
    <location>
        <begin position="198"/>
        <end position="213"/>
    </location>
</feature>
<dbReference type="Pfam" id="PF00892">
    <property type="entry name" value="EamA"/>
    <property type="match status" value="2"/>
</dbReference>
<evidence type="ECO:0000259" key="10">
    <source>
        <dbReference type="Pfam" id="PF00892"/>
    </source>
</evidence>
<feature type="transmembrane region" description="Helical" evidence="9">
    <location>
        <begin position="225"/>
        <end position="246"/>
    </location>
</feature>
<keyword evidence="6 9" id="KW-1133">Transmembrane helix</keyword>
<evidence type="ECO:0000256" key="3">
    <source>
        <dbReference type="ARBA" id="ARBA00022448"/>
    </source>
</evidence>
<dbReference type="EMBL" id="CP032514">
    <property type="protein sequence ID" value="AYD89561.1"/>
    <property type="molecule type" value="Genomic_DNA"/>
</dbReference>
<protein>
    <submittedName>
        <fullName evidence="11">EamA family transporter RarD</fullName>
    </submittedName>
</protein>
<evidence type="ECO:0000313" key="12">
    <source>
        <dbReference type="Proteomes" id="UP000273001"/>
    </source>
</evidence>
<dbReference type="InterPro" id="IPR004626">
    <property type="entry name" value="RarD"/>
</dbReference>
<feature type="transmembrane region" description="Helical" evidence="9">
    <location>
        <begin position="148"/>
        <end position="167"/>
    </location>
</feature>
<keyword evidence="12" id="KW-1185">Reference proteome</keyword>
<sequence length="352" mass="37206">MTPPDRAGRTNRAGRVGRTNRADWATRSHRTGQVSAPPPDPAPGPGHHATTTRTGAALVLGCYVLWGFFPLYFRLLSAAGSLEVIGNRVVWTLATCLVLTAVRHRWRVLWSVASTPGLLGTLAVSGALVSLNWLVYVYGVTTGRTADAALGYFINPLATVALAALVLGERLRRAQVVAVGLAAAGVVVLVVLQGSLPWISLALALSFSLYGLVKKQVGTRVDALTGVAVETAAMSPLALAYLGWLAAHESLVVQASPLPLPLVVLLVAAGPVTALPLLLFAAGTRQVPLSLVGLSQYLTPITQFLLAWAVFREDISPARWAAMALVWAAVAVLVTDTVRQVARRPRPHLTNP</sequence>
<comment type="similarity">
    <text evidence="2">Belongs to the EamA transporter family.</text>
</comment>
<dbReference type="InterPro" id="IPR037185">
    <property type="entry name" value="EmrE-like"/>
</dbReference>
<evidence type="ECO:0000256" key="4">
    <source>
        <dbReference type="ARBA" id="ARBA00022475"/>
    </source>
</evidence>
<feature type="transmembrane region" description="Helical" evidence="9">
    <location>
        <begin position="258"/>
        <end position="282"/>
    </location>
</feature>
<evidence type="ECO:0000256" key="5">
    <source>
        <dbReference type="ARBA" id="ARBA00022692"/>
    </source>
</evidence>
<feature type="transmembrane region" description="Helical" evidence="9">
    <location>
        <begin position="174"/>
        <end position="192"/>
    </location>
</feature>
<feature type="transmembrane region" description="Helical" evidence="9">
    <location>
        <begin position="109"/>
        <end position="136"/>
    </location>
</feature>
<dbReference type="PANTHER" id="PTHR22911">
    <property type="entry name" value="ACYL-MALONYL CONDENSING ENZYME-RELATED"/>
    <property type="match status" value="1"/>
</dbReference>
<evidence type="ECO:0000313" key="11">
    <source>
        <dbReference type="EMBL" id="AYD89561.1"/>
    </source>
</evidence>
<name>A0ABM6Z2R6_9ACTO</name>
<keyword evidence="3" id="KW-0813">Transport</keyword>
<proteinExistence type="inferred from homology"/>
<gene>
    <name evidence="11" type="primary">rarD</name>
    <name evidence="11" type="ORF">D5R93_04915</name>
</gene>
<dbReference type="PANTHER" id="PTHR22911:SF137">
    <property type="entry name" value="SOLUTE CARRIER FAMILY 35 MEMBER G2-RELATED"/>
    <property type="match status" value="1"/>
</dbReference>
<evidence type="ECO:0000256" key="7">
    <source>
        <dbReference type="ARBA" id="ARBA00023136"/>
    </source>
</evidence>
<feature type="transmembrane region" description="Helical" evidence="9">
    <location>
        <begin position="289"/>
        <end position="311"/>
    </location>
</feature>
<dbReference type="SUPFAM" id="SSF103481">
    <property type="entry name" value="Multidrug resistance efflux transporter EmrE"/>
    <property type="match status" value="2"/>
</dbReference>
<feature type="transmembrane region" description="Helical" evidence="9">
    <location>
        <begin position="55"/>
        <end position="73"/>
    </location>
</feature>
<dbReference type="NCBIfam" id="TIGR00688">
    <property type="entry name" value="rarD"/>
    <property type="match status" value="1"/>
</dbReference>
<feature type="domain" description="EamA" evidence="10">
    <location>
        <begin position="54"/>
        <end position="190"/>
    </location>
</feature>
<dbReference type="InterPro" id="IPR000620">
    <property type="entry name" value="EamA_dom"/>
</dbReference>
<comment type="subcellular location">
    <subcellularLocation>
        <location evidence="1">Cell membrane</location>
        <topology evidence="1">Multi-pass membrane protein</topology>
    </subcellularLocation>
</comment>
<feature type="transmembrane region" description="Helical" evidence="9">
    <location>
        <begin position="317"/>
        <end position="338"/>
    </location>
</feature>
<evidence type="ECO:0000256" key="8">
    <source>
        <dbReference type="SAM" id="MobiDB-lite"/>
    </source>
</evidence>
<evidence type="ECO:0000256" key="1">
    <source>
        <dbReference type="ARBA" id="ARBA00004651"/>
    </source>
</evidence>
<evidence type="ECO:0000256" key="2">
    <source>
        <dbReference type="ARBA" id="ARBA00007362"/>
    </source>
</evidence>
<feature type="transmembrane region" description="Helical" evidence="9">
    <location>
        <begin position="85"/>
        <end position="102"/>
    </location>
</feature>
<organism evidence="11 12">
    <name type="scientific">Actinomyces lilanjuaniae</name>
    <dbReference type="NCBI Taxonomy" id="2321394"/>
    <lineage>
        <taxon>Bacteria</taxon>
        <taxon>Bacillati</taxon>
        <taxon>Actinomycetota</taxon>
        <taxon>Actinomycetes</taxon>
        <taxon>Actinomycetales</taxon>
        <taxon>Actinomycetaceae</taxon>
        <taxon>Actinomyces</taxon>
    </lineage>
</organism>
<feature type="domain" description="EamA" evidence="10">
    <location>
        <begin position="201"/>
        <end position="334"/>
    </location>
</feature>
<reference evidence="11 12" key="1">
    <citation type="submission" date="2018-09" db="EMBL/GenBank/DDBJ databases">
        <authorList>
            <person name="Li J."/>
        </authorList>
    </citation>
    <scope>NUCLEOTIDE SEQUENCE [LARGE SCALE GENOMIC DNA]</scope>
    <source>
        <strain evidence="11 12">2129</strain>
    </source>
</reference>
<evidence type="ECO:0000256" key="6">
    <source>
        <dbReference type="ARBA" id="ARBA00022989"/>
    </source>
</evidence>